<name>A0AAD7NVC4_9AGAR</name>
<organism evidence="2 3">
    <name type="scientific">Mycena maculata</name>
    <dbReference type="NCBI Taxonomy" id="230809"/>
    <lineage>
        <taxon>Eukaryota</taxon>
        <taxon>Fungi</taxon>
        <taxon>Dikarya</taxon>
        <taxon>Basidiomycota</taxon>
        <taxon>Agaricomycotina</taxon>
        <taxon>Agaricomycetes</taxon>
        <taxon>Agaricomycetidae</taxon>
        <taxon>Agaricales</taxon>
        <taxon>Marasmiineae</taxon>
        <taxon>Mycenaceae</taxon>
        <taxon>Mycena</taxon>
    </lineage>
</organism>
<dbReference type="EMBL" id="JARJLG010000012">
    <property type="protein sequence ID" value="KAJ7776567.1"/>
    <property type="molecule type" value="Genomic_DNA"/>
</dbReference>
<comment type="caution">
    <text evidence="2">The sequence shown here is derived from an EMBL/GenBank/DDBJ whole genome shotgun (WGS) entry which is preliminary data.</text>
</comment>
<feature type="compositionally biased region" description="Polar residues" evidence="1">
    <location>
        <begin position="368"/>
        <end position="383"/>
    </location>
</feature>
<feature type="region of interest" description="Disordered" evidence="1">
    <location>
        <begin position="363"/>
        <end position="383"/>
    </location>
</feature>
<accession>A0AAD7NVC4</accession>
<evidence type="ECO:0000313" key="3">
    <source>
        <dbReference type="Proteomes" id="UP001215280"/>
    </source>
</evidence>
<sequence>MSSGDPIFIYVESLCTGRDALFASGAAKQYRIAGSKYGPAKGRRSTHESQSPKKRIVLGRLVSAYLRTRSSGLPPTAPGLLANPSKSFGGARVHAMRTSPDPLPCVRFEPGVYMERGCRGPPGQARPRRWPSAKYEEGAGRSMHVVTGDDLPPRHHAALHLPGMPPRDNEMRRSGSGIRPYIHRQSRQRDYLDSDSSAKVNELRQSRSSLALVMPGNQSTATVGMMVYLCAKSTDHSMPLPSLAALGGSPKPGHLSWWIPIAGWKGATCTLRWCGEGEQDPRDGAEDEIQEKAWYAETAEKRRGEAVAAYHEIDGRRTSIDILETRGRGRALHPARRTRGSAAMASFAGGRGQAIRRVTRWQDREASTPGNQMTDAGRRGSSSLHAGTVAGVSAQTMQEELRGSLLDTGGKEMWTGERGRKVKLAGEEMGECRMGRKKDQGDRRAKTEKSANLLILCQWAL</sequence>
<gene>
    <name evidence="2" type="ORF">DFH07DRAFT_766759</name>
</gene>
<proteinExistence type="predicted"/>
<protein>
    <submittedName>
        <fullName evidence="2">Uncharacterized protein</fullName>
    </submittedName>
</protein>
<evidence type="ECO:0000313" key="2">
    <source>
        <dbReference type="EMBL" id="KAJ7776567.1"/>
    </source>
</evidence>
<evidence type="ECO:0000256" key="1">
    <source>
        <dbReference type="SAM" id="MobiDB-lite"/>
    </source>
</evidence>
<keyword evidence="3" id="KW-1185">Reference proteome</keyword>
<reference evidence="2" key="1">
    <citation type="submission" date="2023-03" db="EMBL/GenBank/DDBJ databases">
        <title>Massive genome expansion in bonnet fungi (Mycena s.s.) driven by repeated elements and novel gene families across ecological guilds.</title>
        <authorList>
            <consortium name="Lawrence Berkeley National Laboratory"/>
            <person name="Harder C.B."/>
            <person name="Miyauchi S."/>
            <person name="Viragh M."/>
            <person name="Kuo A."/>
            <person name="Thoen E."/>
            <person name="Andreopoulos B."/>
            <person name="Lu D."/>
            <person name="Skrede I."/>
            <person name="Drula E."/>
            <person name="Henrissat B."/>
            <person name="Morin E."/>
            <person name="Kohler A."/>
            <person name="Barry K."/>
            <person name="LaButti K."/>
            <person name="Morin E."/>
            <person name="Salamov A."/>
            <person name="Lipzen A."/>
            <person name="Mereny Z."/>
            <person name="Hegedus B."/>
            <person name="Baldrian P."/>
            <person name="Stursova M."/>
            <person name="Weitz H."/>
            <person name="Taylor A."/>
            <person name="Grigoriev I.V."/>
            <person name="Nagy L.G."/>
            <person name="Martin F."/>
            <person name="Kauserud H."/>
        </authorList>
    </citation>
    <scope>NUCLEOTIDE SEQUENCE</scope>
    <source>
        <strain evidence="2">CBHHK188m</strain>
    </source>
</reference>
<dbReference type="Proteomes" id="UP001215280">
    <property type="component" value="Unassembled WGS sequence"/>
</dbReference>
<dbReference type="AlphaFoldDB" id="A0AAD7NVC4"/>